<feature type="chain" id="PRO_5043273024" evidence="7">
    <location>
        <begin position="31"/>
        <end position="277"/>
    </location>
</feature>
<evidence type="ECO:0000256" key="7">
    <source>
        <dbReference type="SAM" id="SignalP"/>
    </source>
</evidence>
<evidence type="ECO:0000256" key="2">
    <source>
        <dbReference type="ARBA" id="ARBA00022475"/>
    </source>
</evidence>
<dbReference type="EMBL" id="CAMXCT010006719">
    <property type="protein sequence ID" value="CAI4018881.1"/>
    <property type="molecule type" value="Genomic_DNA"/>
</dbReference>
<evidence type="ECO:0000259" key="8">
    <source>
        <dbReference type="Pfam" id="PF03458"/>
    </source>
</evidence>
<feature type="domain" description="Glycine transporter" evidence="8">
    <location>
        <begin position="131"/>
        <end position="208"/>
    </location>
</feature>
<proteinExistence type="predicted"/>
<feature type="signal peptide" evidence="7">
    <location>
        <begin position="1"/>
        <end position="30"/>
    </location>
</feature>
<evidence type="ECO:0000256" key="4">
    <source>
        <dbReference type="ARBA" id="ARBA00022989"/>
    </source>
</evidence>
<dbReference type="Pfam" id="PF03458">
    <property type="entry name" value="Gly_transporter"/>
    <property type="match status" value="2"/>
</dbReference>
<evidence type="ECO:0000256" key="1">
    <source>
        <dbReference type="ARBA" id="ARBA00004651"/>
    </source>
</evidence>
<dbReference type="EMBL" id="CAMXCT020006719">
    <property type="protein sequence ID" value="CAL1172256.1"/>
    <property type="molecule type" value="Genomic_DNA"/>
</dbReference>
<keyword evidence="4 6" id="KW-1133">Transmembrane helix</keyword>
<keyword evidence="3 6" id="KW-0812">Transmembrane</keyword>
<evidence type="ECO:0000313" key="9">
    <source>
        <dbReference type="EMBL" id="CAI4018881.1"/>
    </source>
</evidence>
<dbReference type="InterPro" id="IPR005115">
    <property type="entry name" value="Gly_transporter"/>
</dbReference>
<dbReference type="PANTHER" id="PTHR30506">
    <property type="entry name" value="INNER MEMBRANE PROTEIN"/>
    <property type="match status" value="1"/>
</dbReference>
<evidence type="ECO:0000313" key="12">
    <source>
        <dbReference type="Proteomes" id="UP001152797"/>
    </source>
</evidence>
<feature type="transmembrane region" description="Helical" evidence="6">
    <location>
        <begin position="99"/>
        <end position="116"/>
    </location>
</feature>
<protein>
    <submittedName>
        <fullName evidence="11">Glycine transporter domain-containing protein</fullName>
    </submittedName>
</protein>
<sequence length="277" mass="29515">MKGRKAQRQRLALIAALVCAVLLSDRERQAVTIDRTFMAANYVGDASFAFTGSLAAGLAGMDLLGCNLVGFITALGGGTIRDIMLGRTPIFWTTMYDEALLCIVISTGAFFGLPYLANRFGITAEGEFVFWTDTVGLAAFAVLGARVAACLPDHHVHAGACALCGLSTACFGGLVRDILCQKPPRILYAEHEMYATPALLGALVCVWLLRSGGERPLDVEGMLLGAWVVIELRVLALNHGLRLPSFPPEVAAQTARSFESELESAQGLLSPRPPMAS</sequence>
<organism evidence="9">
    <name type="scientific">Cladocopium goreaui</name>
    <dbReference type="NCBI Taxonomy" id="2562237"/>
    <lineage>
        <taxon>Eukaryota</taxon>
        <taxon>Sar</taxon>
        <taxon>Alveolata</taxon>
        <taxon>Dinophyceae</taxon>
        <taxon>Suessiales</taxon>
        <taxon>Symbiodiniaceae</taxon>
        <taxon>Cladocopium</taxon>
    </lineage>
</organism>
<reference evidence="9" key="1">
    <citation type="submission" date="2022-10" db="EMBL/GenBank/DDBJ databases">
        <authorList>
            <person name="Chen Y."/>
            <person name="Dougan E. K."/>
            <person name="Chan C."/>
            <person name="Rhodes N."/>
            <person name="Thang M."/>
        </authorList>
    </citation>
    <scope>NUCLEOTIDE SEQUENCE</scope>
</reference>
<keyword evidence="2" id="KW-1003">Cell membrane</keyword>
<evidence type="ECO:0000313" key="11">
    <source>
        <dbReference type="EMBL" id="CAL4806193.1"/>
    </source>
</evidence>
<keyword evidence="7" id="KW-0732">Signal</keyword>
<evidence type="ECO:0000313" key="10">
    <source>
        <dbReference type="EMBL" id="CAL1172256.1"/>
    </source>
</evidence>
<evidence type="ECO:0000256" key="6">
    <source>
        <dbReference type="SAM" id="Phobius"/>
    </source>
</evidence>
<feature type="transmembrane region" description="Helical" evidence="6">
    <location>
        <begin position="54"/>
        <end position="78"/>
    </location>
</feature>
<name>A0A9P1GQ98_9DINO</name>
<dbReference type="AlphaFoldDB" id="A0A9P1GQ98"/>
<dbReference type="Proteomes" id="UP001152797">
    <property type="component" value="Unassembled WGS sequence"/>
</dbReference>
<keyword evidence="5 6" id="KW-0472">Membrane</keyword>
<evidence type="ECO:0000256" key="3">
    <source>
        <dbReference type="ARBA" id="ARBA00022692"/>
    </source>
</evidence>
<gene>
    <name evidence="9" type="ORF">C1SCF055_LOCUS43415</name>
</gene>
<comment type="subcellular location">
    <subcellularLocation>
        <location evidence="1">Cell membrane</location>
        <topology evidence="1">Multi-pass membrane protein</topology>
    </subcellularLocation>
</comment>
<keyword evidence="12" id="KW-1185">Reference proteome</keyword>
<accession>A0A9P1GQ98</accession>
<reference evidence="10" key="2">
    <citation type="submission" date="2024-04" db="EMBL/GenBank/DDBJ databases">
        <authorList>
            <person name="Chen Y."/>
            <person name="Shah S."/>
            <person name="Dougan E. K."/>
            <person name="Thang M."/>
            <person name="Chan C."/>
        </authorList>
    </citation>
    <scope>NUCLEOTIDE SEQUENCE [LARGE SCALE GENOMIC DNA]</scope>
</reference>
<feature type="transmembrane region" description="Helical" evidence="6">
    <location>
        <begin position="128"/>
        <end position="149"/>
    </location>
</feature>
<dbReference type="GO" id="GO:0005886">
    <property type="term" value="C:plasma membrane"/>
    <property type="evidence" value="ECO:0007669"/>
    <property type="project" value="UniProtKB-SubCell"/>
</dbReference>
<dbReference type="PANTHER" id="PTHR30506:SF3">
    <property type="entry name" value="UPF0126 INNER MEMBRANE PROTEIN YADS-RELATED"/>
    <property type="match status" value="1"/>
</dbReference>
<dbReference type="OrthoDB" id="445784at2759"/>
<dbReference type="EMBL" id="CAMXCT030006719">
    <property type="protein sequence ID" value="CAL4806193.1"/>
    <property type="molecule type" value="Genomic_DNA"/>
</dbReference>
<feature type="transmembrane region" description="Helical" evidence="6">
    <location>
        <begin position="156"/>
        <end position="174"/>
    </location>
</feature>
<feature type="domain" description="Glycine transporter" evidence="8">
    <location>
        <begin position="40"/>
        <end position="111"/>
    </location>
</feature>
<comment type="caution">
    <text evidence="9">The sequence shown here is derived from an EMBL/GenBank/DDBJ whole genome shotgun (WGS) entry which is preliminary data.</text>
</comment>
<evidence type="ECO:0000256" key="5">
    <source>
        <dbReference type="ARBA" id="ARBA00023136"/>
    </source>
</evidence>